<name>A0AA96ZTF7_9EURY</name>
<evidence type="ECO:0000256" key="1">
    <source>
        <dbReference type="SAM" id="Phobius"/>
    </source>
</evidence>
<gene>
    <name evidence="2" type="ORF">MsAc7_00670</name>
</gene>
<dbReference type="AlphaFoldDB" id="A0AA96ZTF7"/>
<accession>A0AA96ZTF7</accession>
<keyword evidence="1" id="KW-1133">Transmembrane helix</keyword>
<evidence type="ECO:0000313" key="3">
    <source>
        <dbReference type="Proteomes" id="UP001303587"/>
    </source>
</evidence>
<organism evidence="2 3">
    <name type="scientific">Methanolapillus millepedarum</name>
    <dbReference type="NCBI Taxonomy" id="3028296"/>
    <lineage>
        <taxon>Archaea</taxon>
        <taxon>Methanobacteriati</taxon>
        <taxon>Methanobacteriota</taxon>
        <taxon>Stenosarchaea group</taxon>
        <taxon>Methanomicrobia</taxon>
        <taxon>Methanosarcinales</taxon>
        <taxon>Methanosarcinaceae</taxon>
        <taxon>Methanolapillus</taxon>
    </lineage>
</organism>
<keyword evidence="1" id="KW-0812">Transmembrane</keyword>
<sequence>MVMKTLFRETLRSKFRALEVINAFLGFYIILMYAILWNFHFIPKAFVYLTPLVGALLFLYHIKISSDLKKTLLDLTSPLNPKGLAPAGTLDSVNPKLISSTWICLGLFLISIVCLTIACYFELTPLLIIALLFDLDHGLFVSIDKGHMKSEERKSKGKPVRALSSKSVA</sequence>
<reference evidence="2 3" key="1">
    <citation type="submission" date="2023-07" db="EMBL/GenBank/DDBJ databases">
        <title>Closed genoem sequence of Methanosarcinaceae archaeon Ac7.</title>
        <authorList>
            <person name="Poehlein A."/>
            <person name="Protasov E."/>
            <person name="Platt K."/>
            <person name="Reeh H."/>
            <person name="Daniel R."/>
            <person name="Brune A."/>
        </authorList>
    </citation>
    <scope>NUCLEOTIDE SEQUENCE [LARGE SCALE GENOMIC DNA]</scope>
    <source>
        <strain evidence="2 3">Ac7</strain>
    </source>
</reference>
<proteinExistence type="predicted"/>
<feature type="transmembrane region" description="Helical" evidence="1">
    <location>
        <begin position="97"/>
        <end position="118"/>
    </location>
</feature>
<dbReference type="EMBL" id="CP131060">
    <property type="protein sequence ID" value="WNY24545.1"/>
    <property type="molecule type" value="Genomic_DNA"/>
</dbReference>
<dbReference type="RefSeq" id="WP_338102631.1">
    <property type="nucleotide sequence ID" value="NZ_CP131060.1"/>
</dbReference>
<keyword evidence="1" id="KW-0472">Membrane</keyword>
<keyword evidence="3" id="KW-1185">Reference proteome</keyword>
<dbReference type="GeneID" id="89229191"/>
<evidence type="ECO:0000313" key="2">
    <source>
        <dbReference type="EMBL" id="WNY24545.1"/>
    </source>
</evidence>
<feature type="transmembrane region" description="Helical" evidence="1">
    <location>
        <begin position="20"/>
        <end position="39"/>
    </location>
</feature>
<protein>
    <submittedName>
        <fullName evidence="2">Uncharacterized protein</fullName>
    </submittedName>
</protein>
<feature type="transmembrane region" description="Helical" evidence="1">
    <location>
        <begin position="45"/>
        <end position="62"/>
    </location>
</feature>
<dbReference type="Proteomes" id="UP001303587">
    <property type="component" value="Chromosome"/>
</dbReference>